<evidence type="ECO:0000259" key="5">
    <source>
        <dbReference type="PROSITE" id="PS51352"/>
    </source>
</evidence>
<dbReference type="GO" id="GO:0030313">
    <property type="term" value="C:cell envelope"/>
    <property type="evidence" value="ECO:0007669"/>
    <property type="project" value="UniProtKB-SubCell"/>
</dbReference>
<dbReference type="RefSeq" id="WP_148544966.1">
    <property type="nucleotide sequence ID" value="NZ_VSDQ01000718.1"/>
</dbReference>
<evidence type="ECO:0000313" key="6">
    <source>
        <dbReference type="EMBL" id="TYA71980.1"/>
    </source>
</evidence>
<dbReference type="PANTHER" id="PTHR42852:SF6">
    <property type="entry name" value="THIOL:DISULFIDE INTERCHANGE PROTEIN DSBE"/>
    <property type="match status" value="1"/>
</dbReference>
<dbReference type="GO" id="GO:0016491">
    <property type="term" value="F:oxidoreductase activity"/>
    <property type="evidence" value="ECO:0007669"/>
    <property type="project" value="InterPro"/>
</dbReference>
<name>A0A5D0HLW2_9FLAO</name>
<evidence type="ECO:0000313" key="7">
    <source>
        <dbReference type="Proteomes" id="UP000323930"/>
    </source>
</evidence>
<dbReference type="InterPro" id="IPR013766">
    <property type="entry name" value="Thioredoxin_domain"/>
</dbReference>
<comment type="caution">
    <text evidence="6">The sequence shown here is derived from an EMBL/GenBank/DDBJ whole genome shotgun (WGS) entry which is preliminary data.</text>
</comment>
<dbReference type="PROSITE" id="PS51352">
    <property type="entry name" value="THIOREDOXIN_2"/>
    <property type="match status" value="1"/>
</dbReference>
<keyword evidence="3" id="KW-1015">Disulfide bond</keyword>
<comment type="subcellular location">
    <subcellularLocation>
        <location evidence="1">Cell envelope</location>
    </subcellularLocation>
</comment>
<organism evidence="6 7">
    <name type="scientific">Seonamhaeicola marinus</name>
    <dbReference type="NCBI Taxonomy" id="1912246"/>
    <lineage>
        <taxon>Bacteria</taxon>
        <taxon>Pseudomonadati</taxon>
        <taxon>Bacteroidota</taxon>
        <taxon>Flavobacteriia</taxon>
        <taxon>Flavobacteriales</taxon>
        <taxon>Flavobacteriaceae</taxon>
    </lineage>
</organism>
<dbReference type="EMBL" id="VSDQ01000718">
    <property type="protein sequence ID" value="TYA71980.1"/>
    <property type="molecule type" value="Genomic_DNA"/>
</dbReference>
<dbReference type="Gene3D" id="3.40.30.10">
    <property type="entry name" value="Glutaredoxin"/>
    <property type="match status" value="1"/>
</dbReference>
<keyword evidence="4" id="KW-0676">Redox-active center</keyword>
<dbReference type="Proteomes" id="UP000323930">
    <property type="component" value="Unassembled WGS sequence"/>
</dbReference>
<dbReference type="GO" id="GO:0017004">
    <property type="term" value="P:cytochrome complex assembly"/>
    <property type="evidence" value="ECO:0007669"/>
    <property type="project" value="UniProtKB-KW"/>
</dbReference>
<gene>
    <name evidence="6" type="ORF">FUA24_20750</name>
</gene>
<dbReference type="CDD" id="cd02966">
    <property type="entry name" value="TlpA_like_family"/>
    <property type="match status" value="1"/>
</dbReference>
<dbReference type="SUPFAM" id="SSF52833">
    <property type="entry name" value="Thioredoxin-like"/>
    <property type="match status" value="1"/>
</dbReference>
<dbReference type="InterPro" id="IPR036249">
    <property type="entry name" value="Thioredoxin-like_sf"/>
</dbReference>
<reference evidence="6 7" key="1">
    <citation type="submission" date="2019-08" db="EMBL/GenBank/DDBJ databases">
        <title>Seonamhaeicola sediminis sp. nov., isolated from marine sediment.</title>
        <authorList>
            <person name="Cao W.R."/>
        </authorList>
    </citation>
    <scope>NUCLEOTIDE SEQUENCE [LARGE SCALE GENOMIC DNA]</scope>
    <source>
        <strain evidence="6 7">B011</strain>
    </source>
</reference>
<dbReference type="OrthoDB" id="743079at2"/>
<dbReference type="PANTHER" id="PTHR42852">
    <property type="entry name" value="THIOL:DISULFIDE INTERCHANGE PROTEIN DSBE"/>
    <property type="match status" value="1"/>
</dbReference>
<evidence type="ECO:0000256" key="3">
    <source>
        <dbReference type="ARBA" id="ARBA00023157"/>
    </source>
</evidence>
<dbReference type="AlphaFoldDB" id="A0A5D0HLW2"/>
<evidence type="ECO:0000256" key="4">
    <source>
        <dbReference type="ARBA" id="ARBA00023284"/>
    </source>
</evidence>
<sequence length="349" mass="39079">MKKLLLIAIAIVLASCKAEPKDYVTLSGKITNKYGDNIVIRTREFSKTIPLNEDGSFSDTLKVKAGVYNLFDGNESTNLFLKNGYNINLTLDTKEFDETIAYTGEGAESSNYLAKKTLLEEASLTPGLLDLEEDKFKAKISEIKVSFSELLNNSKNLDSIIVANENLNLEKMEEGLLAIYNQQKAMASQFEKFVGQPSPTFVNYENYKGGTTSLSDLKGKYVYVDVWATWCGPCKREIPFLKEVEHNYEGKNIEFVSISVDNGRGFKGETQEEKFAASKEGWRKMIADLEMGGTQLFSDKAWESDFVQGFEIRGIPRFILIDPNGNVVNANAPRPSSPKLIELFNELNI</sequence>
<dbReference type="InterPro" id="IPR050553">
    <property type="entry name" value="Thioredoxin_ResA/DsbE_sf"/>
</dbReference>
<dbReference type="Pfam" id="PF08534">
    <property type="entry name" value="Redoxin"/>
    <property type="match status" value="1"/>
</dbReference>
<protein>
    <submittedName>
        <fullName evidence="6">TlpA family protein disulfide reductase</fullName>
    </submittedName>
</protein>
<feature type="domain" description="Thioredoxin" evidence="5">
    <location>
        <begin position="192"/>
        <end position="349"/>
    </location>
</feature>
<proteinExistence type="predicted"/>
<keyword evidence="2" id="KW-0201">Cytochrome c-type biogenesis</keyword>
<accession>A0A5D0HLW2</accession>
<dbReference type="PROSITE" id="PS51257">
    <property type="entry name" value="PROKAR_LIPOPROTEIN"/>
    <property type="match status" value="1"/>
</dbReference>
<evidence type="ECO:0000256" key="1">
    <source>
        <dbReference type="ARBA" id="ARBA00004196"/>
    </source>
</evidence>
<dbReference type="InterPro" id="IPR013740">
    <property type="entry name" value="Redoxin"/>
</dbReference>
<evidence type="ECO:0000256" key="2">
    <source>
        <dbReference type="ARBA" id="ARBA00022748"/>
    </source>
</evidence>
<keyword evidence="7" id="KW-1185">Reference proteome</keyword>